<feature type="transmembrane region" description="Helical" evidence="17">
    <location>
        <begin position="391"/>
        <end position="413"/>
    </location>
</feature>
<evidence type="ECO:0000256" key="8">
    <source>
        <dbReference type="ARBA" id="ARBA00022741"/>
    </source>
</evidence>
<organism evidence="20 21">
    <name type="scientific">Propionispora vibrioides</name>
    <dbReference type="NCBI Taxonomy" id="112903"/>
    <lineage>
        <taxon>Bacteria</taxon>
        <taxon>Bacillati</taxon>
        <taxon>Bacillota</taxon>
        <taxon>Negativicutes</taxon>
        <taxon>Selenomonadales</taxon>
        <taxon>Sporomusaceae</taxon>
        <taxon>Propionispora</taxon>
    </lineage>
</organism>
<dbReference type="InterPro" id="IPR003373">
    <property type="entry name" value="Fe2_transport_prot-B"/>
</dbReference>
<dbReference type="Gene3D" id="3.40.50.300">
    <property type="entry name" value="P-loop containing nucleotide triphosphate hydrolases"/>
    <property type="match status" value="1"/>
</dbReference>
<keyword evidence="6" id="KW-0997">Cell inner membrane</keyword>
<dbReference type="PROSITE" id="PS51711">
    <property type="entry name" value="G_FEOB"/>
    <property type="match status" value="1"/>
</dbReference>
<feature type="binding site" evidence="15">
    <location>
        <begin position="58"/>
        <end position="61"/>
    </location>
    <ligand>
        <name>GTP</name>
        <dbReference type="ChEBI" id="CHEBI:37565"/>
        <label>1</label>
    </ligand>
</feature>
<evidence type="ECO:0000313" key="21">
    <source>
        <dbReference type="Proteomes" id="UP000198847"/>
    </source>
</evidence>
<keyword evidence="16" id="KW-0479">Metal-binding</keyword>
<keyword evidence="3 17" id="KW-0813">Transport</keyword>
<dbReference type="CDD" id="cd01879">
    <property type="entry name" value="FeoB"/>
    <property type="match status" value="1"/>
</dbReference>
<feature type="transmembrane region" description="Helical" evidence="17">
    <location>
        <begin position="347"/>
        <end position="371"/>
    </location>
</feature>
<dbReference type="GO" id="GO:0005886">
    <property type="term" value="C:plasma membrane"/>
    <property type="evidence" value="ECO:0007669"/>
    <property type="project" value="UniProtKB-SubCell"/>
</dbReference>
<dbReference type="AlphaFoldDB" id="A0A1H8X659"/>
<feature type="transmembrane region" description="Helical" evidence="17">
    <location>
        <begin position="763"/>
        <end position="785"/>
    </location>
</feature>
<feature type="binding site" evidence="15">
    <location>
        <begin position="37"/>
        <end position="41"/>
    </location>
    <ligand>
        <name>GTP</name>
        <dbReference type="ChEBI" id="CHEBI:37565"/>
        <label>1</label>
    </ligand>
</feature>
<comment type="subcellular location">
    <subcellularLocation>
        <location evidence="2">Cell inner membrane</location>
        <topology evidence="2">Multi-pass membrane protein</topology>
    </subcellularLocation>
    <subcellularLocation>
        <location evidence="17">Cell membrane</location>
        <topology evidence="17">Multi-pass membrane protein</topology>
    </subcellularLocation>
</comment>
<dbReference type="GO" id="GO:0005525">
    <property type="term" value="F:GTP binding"/>
    <property type="evidence" value="ECO:0007669"/>
    <property type="project" value="UniProtKB-KW"/>
</dbReference>
<protein>
    <recommendedName>
        <fullName evidence="14 17">Ferrous iron transport protein B</fullName>
    </recommendedName>
</protein>
<keyword evidence="16" id="KW-0460">Magnesium</keyword>
<feature type="binding site" evidence="16">
    <location>
        <position position="26"/>
    </location>
    <ligand>
        <name>Mg(2+)</name>
        <dbReference type="ChEBI" id="CHEBI:18420"/>
        <label>2</label>
    </ligand>
</feature>
<evidence type="ECO:0000259" key="19">
    <source>
        <dbReference type="PROSITE" id="PS51711"/>
    </source>
</evidence>
<dbReference type="InterPro" id="IPR011640">
    <property type="entry name" value="Fe2_transport_prot_B_C"/>
</dbReference>
<keyword evidence="4" id="KW-1003">Cell membrane</keyword>
<dbReference type="InterPro" id="IPR027417">
    <property type="entry name" value="P-loop_NTPase"/>
</dbReference>
<evidence type="ECO:0000256" key="15">
    <source>
        <dbReference type="PIRSR" id="PIRSR603373-1"/>
    </source>
</evidence>
<keyword evidence="12 15" id="KW-0342">GTP-binding</keyword>
<keyword evidence="9 17" id="KW-1133">Transmembrane helix</keyword>
<evidence type="ECO:0000256" key="11">
    <source>
        <dbReference type="ARBA" id="ARBA00023065"/>
    </source>
</evidence>
<evidence type="ECO:0000256" key="1">
    <source>
        <dbReference type="ARBA" id="ARBA00003926"/>
    </source>
</evidence>
<keyword evidence="11" id="KW-0406">Ion transport</keyword>
<reference evidence="20 21" key="1">
    <citation type="submission" date="2016-10" db="EMBL/GenBank/DDBJ databases">
        <authorList>
            <person name="de Groot N.N."/>
        </authorList>
    </citation>
    <scope>NUCLEOTIDE SEQUENCE [LARGE SCALE GENOMIC DNA]</scope>
    <source>
        <strain evidence="20 21">DSM 13305</strain>
    </source>
</reference>
<gene>
    <name evidence="20" type="ORF">SAMN04490178_12080</name>
</gene>
<dbReference type="RefSeq" id="WP_091749292.1">
    <property type="nucleotide sequence ID" value="NZ_FODY01000020.1"/>
</dbReference>
<feature type="transmembrane region" description="Helical" evidence="17">
    <location>
        <begin position="291"/>
        <end position="312"/>
    </location>
</feature>
<evidence type="ECO:0000256" key="2">
    <source>
        <dbReference type="ARBA" id="ARBA00004429"/>
    </source>
</evidence>
<evidence type="ECO:0000256" key="3">
    <source>
        <dbReference type="ARBA" id="ARBA00022448"/>
    </source>
</evidence>
<evidence type="ECO:0000313" key="20">
    <source>
        <dbReference type="EMBL" id="SEP35410.1"/>
    </source>
</evidence>
<feature type="binding site" evidence="15">
    <location>
        <begin position="12"/>
        <end position="19"/>
    </location>
    <ligand>
        <name>GTP</name>
        <dbReference type="ChEBI" id="CHEBI:37565"/>
        <label>1</label>
    </ligand>
</feature>
<evidence type="ECO:0000256" key="12">
    <source>
        <dbReference type="ARBA" id="ARBA00023134"/>
    </source>
</evidence>
<keyword evidence="18" id="KW-0175">Coiled coil</keyword>
<keyword evidence="7 17" id="KW-0812">Transmembrane</keyword>
<dbReference type="GO" id="GO:0015093">
    <property type="term" value="F:ferrous iron transmembrane transporter activity"/>
    <property type="evidence" value="ECO:0007669"/>
    <property type="project" value="UniProtKB-UniRule"/>
</dbReference>
<dbReference type="InterPro" id="IPR011642">
    <property type="entry name" value="Gate_dom"/>
</dbReference>
<evidence type="ECO:0000256" key="17">
    <source>
        <dbReference type="RuleBase" id="RU362098"/>
    </source>
</evidence>
<dbReference type="InterPro" id="IPR006073">
    <property type="entry name" value="GTP-bd"/>
</dbReference>
<feature type="domain" description="FeoB-type G" evidence="19">
    <location>
        <begin position="5"/>
        <end position="167"/>
    </location>
</feature>
<evidence type="ECO:0000256" key="16">
    <source>
        <dbReference type="PIRSR" id="PIRSR603373-2"/>
    </source>
</evidence>
<feature type="binding site" evidence="15">
    <location>
        <begin position="118"/>
        <end position="121"/>
    </location>
    <ligand>
        <name>GTP</name>
        <dbReference type="ChEBI" id="CHEBI:37565"/>
        <label>1</label>
    </ligand>
</feature>
<dbReference type="NCBIfam" id="TIGR00437">
    <property type="entry name" value="feoB"/>
    <property type="match status" value="1"/>
</dbReference>
<dbReference type="Pfam" id="PF07670">
    <property type="entry name" value="Gate"/>
    <property type="match status" value="2"/>
</dbReference>
<dbReference type="PANTHER" id="PTHR43185">
    <property type="entry name" value="FERROUS IRON TRANSPORT PROTEIN B"/>
    <property type="match status" value="1"/>
</dbReference>
<feature type="coiled-coil region" evidence="18">
    <location>
        <begin position="574"/>
        <end position="626"/>
    </location>
</feature>
<feature type="transmembrane region" description="Helical" evidence="17">
    <location>
        <begin position="732"/>
        <end position="751"/>
    </location>
</feature>
<dbReference type="Gene3D" id="1.10.287.1770">
    <property type="match status" value="1"/>
</dbReference>
<feature type="transmembrane region" description="Helical" evidence="17">
    <location>
        <begin position="458"/>
        <end position="478"/>
    </location>
</feature>
<evidence type="ECO:0000256" key="18">
    <source>
        <dbReference type="SAM" id="Coils"/>
    </source>
</evidence>
<dbReference type="PANTHER" id="PTHR43185:SF1">
    <property type="entry name" value="FE(2+) TRANSPORTER FEOB"/>
    <property type="match status" value="1"/>
</dbReference>
<dbReference type="Pfam" id="PF17910">
    <property type="entry name" value="FeoB_Cyto"/>
    <property type="match status" value="1"/>
</dbReference>
<keyword evidence="5 17" id="KW-0410">Iron transport</keyword>
<keyword evidence="10 17" id="KW-0408">Iron</keyword>
<dbReference type="PRINTS" id="PR00326">
    <property type="entry name" value="GTP1OBG"/>
</dbReference>
<feature type="binding site" evidence="16">
    <location>
        <position position="27"/>
    </location>
    <ligand>
        <name>Mg(2+)</name>
        <dbReference type="ChEBI" id="CHEBI:18420"/>
        <label>2</label>
    </ligand>
</feature>
<dbReference type="Pfam" id="PF02421">
    <property type="entry name" value="FeoB_N"/>
    <property type="match status" value="1"/>
</dbReference>
<dbReference type="Pfam" id="PF07664">
    <property type="entry name" value="FeoB_C"/>
    <property type="match status" value="1"/>
</dbReference>
<comment type="similarity">
    <text evidence="17">Belongs to the TRAFAC class TrmE-Era-EngA-EngB-Septin-like GTPase superfamily. FeoB GTPase (TC 9.A.8) family.</text>
</comment>
<name>A0A1H8X659_9FIRM</name>
<dbReference type="GO" id="GO:0046872">
    <property type="term" value="F:metal ion binding"/>
    <property type="evidence" value="ECO:0007669"/>
    <property type="project" value="UniProtKB-KW"/>
</dbReference>
<evidence type="ECO:0000256" key="14">
    <source>
        <dbReference type="NCBIfam" id="TIGR00437"/>
    </source>
</evidence>
<comment type="function">
    <text evidence="1 17">Probable transporter of a GTP-driven Fe(2+) uptake system.</text>
</comment>
<feature type="transmembrane region" description="Helical" evidence="17">
    <location>
        <begin position="516"/>
        <end position="535"/>
    </location>
</feature>
<evidence type="ECO:0000256" key="6">
    <source>
        <dbReference type="ARBA" id="ARBA00022519"/>
    </source>
</evidence>
<evidence type="ECO:0000256" key="13">
    <source>
        <dbReference type="ARBA" id="ARBA00023136"/>
    </source>
</evidence>
<feature type="binding site" evidence="16">
    <location>
        <position position="23"/>
    </location>
    <ligand>
        <name>Mg(2+)</name>
        <dbReference type="ChEBI" id="CHEBI:18420"/>
        <label>2</label>
    </ligand>
</feature>
<keyword evidence="13 17" id="KW-0472">Membrane</keyword>
<keyword evidence="8 15" id="KW-0547">Nucleotide-binding</keyword>
<feature type="transmembrane region" description="Helical" evidence="17">
    <location>
        <begin position="425"/>
        <end position="452"/>
    </location>
</feature>
<dbReference type="InterPro" id="IPR041069">
    <property type="entry name" value="FeoB_Cyto"/>
</dbReference>
<keyword evidence="21" id="KW-1185">Reference proteome</keyword>
<sequence length="791" mass="87438">MEKANVTVALAGNPNCGKTTIFNNITGSRQHIGNYPGVTVERREGVRRFLDRDLVIVDLPGTYSLTAHALDEVVARNVIIDEKPDIILNVVDASNLERNLYLTAQLLELERPMVLGLNMTDVAQSMGLEIQDQVLSEKLGVTVARTIGNRNQGTEDLLKAVVDTADVKQVRKFTIHYGTQIEEKISQIITALEPIVDAKYPVRWLAVKLLENDEDIVNIVSSVSGGVAVCSSVKQIREELKGVLGDDLEMIIAEQRYRFAGELYRTVTKVKGSNQLASFSDKIDKILTHRLLGLPIFFGVMWLLFNFVFWVGGYPQGWIENGTAWLGQAVGSHMADGDLKALIQDGIIGGVGGVITFLPNILLLFLGIALLEDTGYMTRAAFVMDRVMRGVGLHGKSFIPLLLGFGCGVPAIMGARTLENPRDRMVTILISPLMSCSARLPVYTLLIGAFFAKDYAGTVLFSIYILGIVLAVVMGVIFRKYLFAGEREPFVMEMPPYHMPTLKGVAVHMWERSVLYLKKAGTIILAVSIIIWFLSNYPSEVPYSKDFDQAKTQVEEQFEAQIAETIYQPLGIEKLEDNQDLADAVQKIEDVEKQTEEATAELEEGSPEMEAQQQEKEAKLAELEAQVPDLYPVAKQYYEFGQQKQEELDKLDKEQTGEKLAQSYAGQLGKAIEPVIKPLGFDWKIGVGLVAGFAAKEVVVSTMGTIYSVGGDDKDAGALQDALQADPTFNPLVAYALMVFVLIYTPCIAALSVIKRETNSWKWMIFSAVYSTVLAWVVTFAVYHIGLMLGY</sequence>
<dbReference type="SUPFAM" id="SSF52540">
    <property type="entry name" value="P-loop containing nucleoside triphosphate hydrolases"/>
    <property type="match status" value="1"/>
</dbReference>
<dbReference type="STRING" id="112903.SAMN04490178_12080"/>
<dbReference type="FunFam" id="3.40.50.300:FF:000426">
    <property type="entry name" value="Ferrous iron transport protein B"/>
    <property type="match status" value="1"/>
</dbReference>
<accession>A0A1H8X659</accession>
<evidence type="ECO:0000256" key="5">
    <source>
        <dbReference type="ARBA" id="ARBA00022496"/>
    </source>
</evidence>
<dbReference type="InterPro" id="IPR050860">
    <property type="entry name" value="FeoB_GTPase"/>
</dbReference>
<proteinExistence type="inferred from homology"/>
<evidence type="ECO:0000256" key="4">
    <source>
        <dbReference type="ARBA" id="ARBA00022475"/>
    </source>
</evidence>
<evidence type="ECO:0000256" key="10">
    <source>
        <dbReference type="ARBA" id="ARBA00023004"/>
    </source>
</evidence>
<evidence type="ECO:0000256" key="7">
    <source>
        <dbReference type="ARBA" id="ARBA00022692"/>
    </source>
</evidence>
<evidence type="ECO:0000256" key="9">
    <source>
        <dbReference type="ARBA" id="ARBA00022989"/>
    </source>
</evidence>
<dbReference type="Proteomes" id="UP000198847">
    <property type="component" value="Unassembled WGS sequence"/>
</dbReference>
<dbReference type="OrthoDB" id="9809127at2"/>
<dbReference type="EMBL" id="FODY01000020">
    <property type="protein sequence ID" value="SEP35410.1"/>
    <property type="molecule type" value="Genomic_DNA"/>
</dbReference>
<dbReference type="InterPro" id="IPR030389">
    <property type="entry name" value="G_FEOB_dom"/>
</dbReference>